<keyword evidence="2" id="KW-1133">Transmembrane helix</keyword>
<protein>
    <recommendedName>
        <fullName evidence="3">Ubiquitin-like domain-containing protein</fullName>
    </recommendedName>
</protein>
<evidence type="ECO:0000256" key="1">
    <source>
        <dbReference type="SAM" id="MobiDB-lite"/>
    </source>
</evidence>
<dbReference type="Proteomes" id="UP000886653">
    <property type="component" value="Unassembled WGS sequence"/>
</dbReference>
<evidence type="ECO:0000259" key="3">
    <source>
        <dbReference type="PROSITE" id="PS50053"/>
    </source>
</evidence>
<dbReference type="InterPro" id="IPR025390">
    <property type="entry name" value="Dsc3_C"/>
</dbReference>
<feature type="transmembrane region" description="Helical" evidence="2">
    <location>
        <begin position="283"/>
        <end position="301"/>
    </location>
</feature>
<evidence type="ECO:0000313" key="4">
    <source>
        <dbReference type="EMBL" id="KAG0150821.1"/>
    </source>
</evidence>
<dbReference type="Pfam" id="PF10302">
    <property type="entry name" value="Dsc3_N"/>
    <property type="match status" value="1"/>
</dbReference>
<dbReference type="GO" id="GO:0005783">
    <property type="term" value="C:endoplasmic reticulum"/>
    <property type="evidence" value="ECO:0007669"/>
    <property type="project" value="TreeGrafter"/>
</dbReference>
<feature type="compositionally biased region" description="Polar residues" evidence="1">
    <location>
        <begin position="1"/>
        <end position="14"/>
    </location>
</feature>
<accession>A0A9P6NPB7</accession>
<proteinExistence type="predicted"/>
<keyword evidence="2" id="KW-0812">Transmembrane</keyword>
<dbReference type="PROSITE" id="PS50053">
    <property type="entry name" value="UBIQUITIN_2"/>
    <property type="match status" value="1"/>
</dbReference>
<dbReference type="PANTHER" id="PTHR28049:SF1">
    <property type="entry name" value="DSC E3 UBIQUITIN LIGASE COMPLEX SUBUNIT 3"/>
    <property type="match status" value="1"/>
</dbReference>
<feature type="domain" description="Ubiquitin-like" evidence="3">
    <location>
        <begin position="45"/>
        <end position="105"/>
    </location>
</feature>
<dbReference type="Pfam" id="PF13373">
    <property type="entry name" value="Dsc3_C"/>
    <property type="match status" value="1"/>
</dbReference>
<reference evidence="4" key="1">
    <citation type="submission" date="2013-11" db="EMBL/GenBank/DDBJ databases">
        <title>Genome sequence of the fusiform rust pathogen reveals effectors for host alternation and coevolution with pine.</title>
        <authorList>
            <consortium name="DOE Joint Genome Institute"/>
            <person name="Smith K."/>
            <person name="Pendleton A."/>
            <person name="Kubisiak T."/>
            <person name="Anderson C."/>
            <person name="Salamov A."/>
            <person name="Aerts A."/>
            <person name="Riley R."/>
            <person name="Clum A."/>
            <person name="Lindquist E."/>
            <person name="Ence D."/>
            <person name="Campbell M."/>
            <person name="Kronenberg Z."/>
            <person name="Feau N."/>
            <person name="Dhillon B."/>
            <person name="Hamelin R."/>
            <person name="Burleigh J."/>
            <person name="Smith J."/>
            <person name="Yandell M."/>
            <person name="Nelson C."/>
            <person name="Grigoriev I."/>
            <person name="Davis J."/>
        </authorList>
    </citation>
    <scope>NUCLEOTIDE SEQUENCE</scope>
    <source>
        <strain evidence="4">G11</strain>
    </source>
</reference>
<gene>
    <name evidence="4" type="ORF">CROQUDRAFT_37942</name>
</gene>
<organism evidence="4 5">
    <name type="scientific">Cronartium quercuum f. sp. fusiforme G11</name>
    <dbReference type="NCBI Taxonomy" id="708437"/>
    <lineage>
        <taxon>Eukaryota</taxon>
        <taxon>Fungi</taxon>
        <taxon>Dikarya</taxon>
        <taxon>Basidiomycota</taxon>
        <taxon>Pucciniomycotina</taxon>
        <taxon>Pucciniomycetes</taxon>
        <taxon>Pucciniales</taxon>
        <taxon>Coleosporiaceae</taxon>
        <taxon>Cronartium</taxon>
    </lineage>
</organism>
<feature type="region of interest" description="Disordered" evidence="1">
    <location>
        <begin position="1"/>
        <end position="36"/>
    </location>
</feature>
<dbReference type="AlphaFoldDB" id="A0A9P6NPB7"/>
<dbReference type="InterPro" id="IPR045226">
    <property type="entry name" value="Dsc3"/>
</dbReference>
<sequence>MHPPDSNATNASGSHHSRPESHPDNGLSLSAATEFPSPEGPTIRLTFNIRFAGDGSVSDLCNIWVGDRESVREFKRRVQLLRPELASRRLRFIYLGRVLTDGTLLVPWMNLLLQRQHAQAPSAESVTRAFGDAVSGALGAVKGSYDAAIGVKSKGKAKDLNPLGGARVETETTVWLQCAVGDVLSPTMSSDELVPSVAPTFRPLTGFDRLAEAGFSEEDIDQVRQQFYAEHNLIPPGEQGVGAQEDADQDEHARAMEEQWLEGLNPAQDNLESGFGSQIYTTLFRGLCIGFFFPVLPIFFFRTNLMDRRTQLAVISGTAINLLFGMC</sequence>
<dbReference type="OrthoDB" id="2556122at2759"/>
<name>A0A9P6NPB7_9BASI</name>
<dbReference type="PANTHER" id="PTHR28049">
    <property type="entry name" value="TRANSMEMBRANE PROTEIN YOR223W"/>
    <property type="match status" value="1"/>
</dbReference>
<evidence type="ECO:0000313" key="5">
    <source>
        <dbReference type="Proteomes" id="UP000886653"/>
    </source>
</evidence>
<dbReference type="EMBL" id="MU167217">
    <property type="protein sequence ID" value="KAG0150821.1"/>
    <property type="molecule type" value="Genomic_DNA"/>
</dbReference>
<dbReference type="GO" id="GO:0044695">
    <property type="term" value="C:Dsc E3 ubiquitin ligase complex"/>
    <property type="evidence" value="ECO:0007669"/>
    <property type="project" value="InterPro"/>
</dbReference>
<keyword evidence="5" id="KW-1185">Reference proteome</keyword>
<evidence type="ECO:0000256" key="2">
    <source>
        <dbReference type="SAM" id="Phobius"/>
    </source>
</evidence>
<comment type="caution">
    <text evidence="4">The sequence shown here is derived from an EMBL/GenBank/DDBJ whole genome shotgun (WGS) entry which is preliminary data.</text>
</comment>
<dbReference type="InterPro" id="IPR019413">
    <property type="entry name" value="Dsc3_ub-like_dom"/>
</dbReference>
<keyword evidence="2" id="KW-0472">Membrane</keyword>
<dbReference type="InterPro" id="IPR000626">
    <property type="entry name" value="Ubiquitin-like_dom"/>
</dbReference>